<organism evidence="1 2">
    <name type="scientific">Ralstonia chuxiongensis</name>
    <dbReference type="NCBI Taxonomy" id="2957504"/>
    <lineage>
        <taxon>Bacteria</taxon>
        <taxon>Pseudomonadati</taxon>
        <taxon>Pseudomonadota</taxon>
        <taxon>Betaproteobacteria</taxon>
        <taxon>Burkholderiales</taxon>
        <taxon>Burkholderiaceae</taxon>
        <taxon>Ralstonia</taxon>
    </lineage>
</organism>
<gene>
    <name evidence="1" type="ORF">NKG59_24265</name>
</gene>
<protein>
    <submittedName>
        <fullName evidence="1">Uncharacterized protein</fullName>
    </submittedName>
</protein>
<dbReference type="EMBL" id="JAMYWC010000009">
    <property type="protein sequence ID" value="MCP1175492.1"/>
    <property type="molecule type" value="Genomic_DNA"/>
</dbReference>
<keyword evidence="2" id="KW-1185">Reference proteome</keyword>
<dbReference type="AlphaFoldDB" id="A0AA41WY73"/>
<reference evidence="2" key="1">
    <citation type="journal article" date="2023" name="Front. Microbiol.">
        <title>Ralstonia chuxiongensis sp. nov., Ralstonia mojiangensis sp. nov., and Ralstonia soli sp. nov., isolated from tobacco fields, are three novel species in the family Burkholderiaceae.</title>
        <authorList>
            <person name="Lu C.H."/>
            <person name="Zhang Y.Y."/>
            <person name="Jiang N."/>
            <person name="Chen W."/>
            <person name="Shao X."/>
            <person name="Zhao Z.M."/>
            <person name="Lu W.L."/>
            <person name="Hu X."/>
            <person name="Xi Y.X."/>
            <person name="Zou S.Y."/>
            <person name="Wei Q.J."/>
            <person name="Lin Z.L."/>
            <person name="Gong L."/>
            <person name="Gai X.T."/>
            <person name="Zhang L.Q."/>
            <person name="Li J.Y."/>
            <person name="Jin Y."/>
            <person name="Xia Z.Y."/>
        </authorList>
    </citation>
    <scope>NUCLEOTIDE SEQUENCE [LARGE SCALE GENOMIC DNA]</scope>
    <source>
        <strain evidence="2">21YRMH01-3</strain>
    </source>
</reference>
<comment type="caution">
    <text evidence="1">The sequence shown here is derived from an EMBL/GenBank/DDBJ whole genome shotgun (WGS) entry which is preliminary data.</text>
</comment>
<dbReference type="RefSeq" id="WP_253542315.1">
    <property type="nucleotide sequence ID" value="NZ_JAMYWC010000009.1"/>
</dbReference>
<accession>A0AA41WY73</accession>
<sequence>MTRTTEYRGFQIHVDLVETSEDMFDLWFRIEGPIETAGVIALGKRIKIHGGPFSKRWAHLVGEVAGRAAVDVILGPEDVPPAAQEW</sequence>
<name>A0AA41WY73_9RALS</name>
<dbReference type="Proteomes" id="UP001162793">
    <property type="component" value="Unassembled WGS sequence"/>
</dbReference>
<proteinExistence type="predicted"/>
<evidence type="ECO:0000313" key="2">
    <source>
        <dbReference type="Proteomes" id="UP001162793"/>
    </source>
</evidence>
<evidence type="ECO:0000313" key="1">
    <source>
        <dbReference type="EMBL" id="MCP1175492.1"/>
    </source>
</evidence>